<dbReference type="Gene3D" id="3.40.50.1100">
    <property type="match status" value="3"/>
</dbReference>
<dbReference type="PANTHER" id="PTHR10314">
    <property type="entry name" value="CYSTATHIONINE BETA-SYNTHASE"/>
    <property type="match status" value="1"/>
</dbReference>
<feature type="domain" description="Tryptophan synthase beta chain-like PALP" evidence="18">
    <location>
        <begin position="85"/>
        <end position="439"/>
    </location>
</feature>
<evidence type="ECO:0000256" key="10">
    <source>
        <dbReference type="ARBA" id="ARBA00023128"/>
    </source>
</evidence>
<keyword evidence="8" id="KW-0663">Pyridoxal phosphate</keyword>
<evidence type="ECO:0000256" key="11">
    <source>
        <dbReference type="ARBA" id="ARBA00023136"/>
    </source>
</evidence>
<dbReference type="GO" id="GO:0004124">
    <property type="term" value="F:cysteine synthase activity"/>
    <property type="evidence" value="ECO:0007669"/>
    <property type="project" value="UniProtKB-EC"/>
</dbReference>
<dbReference type="GO" id="GO:0005741">
    <property type="term" value="C:mitochondrial outer membrane"/>
    <property type="evidence" value="ECO:0007669"/>
    <property type="project" value="UniProtKB-SubCell"/>
</dbReference>
<dbReference type="PROSITE" id="PS00901">
    <property type="entry name" value="CYS_SYNTHASE"/>
    <property type="match status" value="1"/>
</dbReference>
<dbReference type="InterPro" id="IPR050214">
    <property type="entry name" value="Cys_Synth/Cystath_Beta-Synth"/>
</dbReference>
<dbReference type="AlphaFoldDB" id="A0A1B7NWB0"/>
<dbReference type="Proteomes" id="UP000091918">
    <property type="component" value="Unassembled WGS sequence"/>
</dbReference>
<organism evidence="19 20">
    <name type="scientific">Emergomyces africanus</name>
    <dbReference type="NCBI Taxonomy" id="1955775"/>
    <lineage>
        <taxon>Eukaryota</taxon>
        <taxon>Fungi</taxon>
        <taxon>Dikarya</taxon>
        <taxon>Ascomycota</taxon>
        <taxon>Pezizomycotina</taxon>
        <taxon>Eurotiomycetes</taxon>
        <taxon>Eurotiomycetidae</taxon>
        <taxon>Onygenales</taxon>
        <taxon>Ajellomycetaceae</taxon>
        <taxon>Emergomyces</taxon>
    </lineage>
</organism>
<evidence type="ECO:0000256" key="15">
    <source>
        <dbReference type="ARBA" id="ARBA00078545"/>
    </source>
</evidence>
<dbReference type="EC" id="2.5.1.47" evidence="4"/>
<evidence type="ECO:0000256" key="14">
    <source>
        <dbReference type="ARBA" id="ARBA00078263"/>
    </source>
</evidence>
<evidence type="ECO:0000256" key="5">
    <source>
        <dbReference type="ARBA" id="ARBA00022679"/>
    </source>
</evidence>
<keyword evidence="11" id="KW-0472">Membrane</keyword>
<accession>A0A1B7NWB0</accession>
<evidence type="ECO:0000256" key="12">
    <source>
        <dbReference type="ARBA" id="ARBA00047931"/>
    </source>
</evidence>
<dbReference type="SUPFAM" id="SSF53686">
    <property type="entry name" value="Tryptophan synthase beta subunit-like PLP-dependent enzymes"/>
    <property type="match status" value="1"/>
</dbReference>
<sequence>MIDNPRLYIPAAFLAGMLLALGLRDSIYPYLEHRCHRRRQKGGNNERHEPHMFEGVEIKNGDMIDGVKYGLSCNAGPPPIVHGIEGCIGNTPLFRIKSLSEATGCEILAKAEFLNGAGGSPKDRVALNIIQMAKEKGLLHPYSGDAIYEGTVGSTGISLATLARARGYLAHICMPSDQSTEKSNLLLKLGAIVDRVPPAPIVETGHFVNRARALAKSHSPSPESSPARSSAPSRHQHHQGHHTHQISETPDEDLLASRAAGKQGRGFFADQFENPANWQAHFRTTGPEIFAQCEGKLDAFVAGAGTGGTISGVALFLKPRLPNISVVLADPQGSGLFNRVRYGVMFDVKEREGTRRRRQVDTIVEGIGINRVTMNFEAGRELVDDAVRVTDAQAIAMARWLVEKDGIFVGSSSAVNCFAAVKTALKLGPGHRIATILCDSGTRHLSKFWEQAGNVGGAVDTKLEDVLNAKSDEE</sequence>
<evidence type="ECO:0000256" key="9">
    <source>
        <dbReference type="ARBA" id="ARBA00022989"/>
    </source>
</evidence>
<keyword evidence="20" id="KW-1185">Reference proteome</keyword>
<evidence type="ECO:0000256" key="8">
    <source>
        <dbReference type="ARBA" id="ARBA00022898"/>
    </source>
</evidence>
<dbReference type="GO" id="GO:0006535">
    <property type="term" value="P:cysteine biosynthetic process from serine"/>
    <property type="evidence" value="ECO:0007669"/>
    <property type="project" value="InterPro"/>
</dbReference>
<dbReference type="Pfam" id="PF00291">
    <property type="entry name" value="PALP"/>
    <property type="match status" value="1"/>
</dbReference>
<keyword evidence="9" id="KW-1133">Transmembrane helix</keyword>
<keyword evidence="7" id="KW-1000">Mitochondrion outer membrane</keyword>
<comment type="similarity">
    <text evidence="3">Belongs to the cysteine synthase/cystathionine beta-synthase family.</text>
</comment>
<evidence type="ECO:0000256" key="7">
    <source>
        <dbReference type="ARBA" id="ARBA00022787"/>
    </source>
</evidence>
<feature type="region of interest" description="Disordered" evidence="17">
    <location>
        <begin position="212"/>
        <end position="252"/>
    </location>
</feature>
<keyword evidence="6" id="KW-0812">Transmembrane</keyword>
<protein>
    <recommendedName>
        <fullName evidence="13">Cysteine synthase 2</fullName>
        <ecNumber evidence="4">2.5.1.47</ecNumber>
    </recommendedName>
    <alternativeName>
        <fullName evidence="15">Cysteine synthase-like protein</fullName>
    </alternativeName>
    <alternativeName>
        <fullName evidence="14">O-acetylserine (thiol)-lyase 2</fullName>
    </alternativeName>
    <alternativeName>
        <fullName evidence="16">O-acetylserine sulfhydrylase 2</fullName>
    </alternativeName>
</protein>
<proteinExistence type="inferred from homology"/>
<dbReference type="InterPro" id="IPR001216">
    <property type="entry name" value="P-phosphate_BS"/>
</dbReference>
<evidence type="ECO:0000256" key="6">
    <source>
        <dbReference type="ARBA" id="ARBA00022692"/>
    </source>
</evidence>
<dbReference type="InterPro" id="IPR001926">
    <property type="entry name" value="TrpB-like_PALP"/>
</dbReference>
<dbReference type="OrthoDB" id="10259545at2759"/>
<reference evidence="19 20" key="1">
    <citation type="submission" date="2015-07" db="EMBL/GenBank/DDBJ databases">
        <title>Emmonsia species relationships and genome sequence.</title>
        <authorList>
            <person name="Cuomo C.A."/>
            <person name="Schwartz I.S."/>
            <person name="Kenyon C."/>
            <person name="de Hoog G.S."/>
            <person name="Govender N.P."/>
            <person name="Botha A."/>
            <person name="Moreno L."/>
            <person name="de Vries M."/>
            <person name="Munoz J.F."/>
            <person name="Stielow J.B."/>
        </authorList>
    </citation>
    <scope>NUCLEOTIDE SEQUENCE [LARGE SCALE GENOMIC DNA]</scope>
    <source>
        <strain evidence="19 20">CBS 136260</strain>
    </source>
</reference>
<dbReference type="CDD" id="cd01561">
    <property type="entry name" value="CBS_like"/>
    <property type="match status" value="1"/>
</dbReference>
<evidence type="ECO:0000256" key="16">
    <source>
        <dbReference type="ARBA" id="ARBA00079149"/>
    </source>
</evidence>
<evidence type="ECO:0000313" key="20">
    <source>
        <dbReference type="Proteomes" id="UP000091918"/>
    </source>
</evidence>
<evidence type="ECO:0000313" key="19">
    <source>
        <dbReference type="EMBL" id="OAX81054.1"/>
    </source>
</evidence>
<dbReference type="STRING" id="1658172.A0A1B7NWB0"/>
<comment type="catalytic activity">
    <reaction evidence="12">
        <text>O-acetyl-L-serine + hydrogen sulfide = L-cysteine + acetate</text>
        <dbReference type="Rhea" id="RHEA:14829"/>
        <dbReference type="ChEBI" id="CHEBI:29919"/>
        <dbReference type="ChEBI" id="CHEBI:30089"/>
        <dbReference type="ChEBI" id="CHEBI:35235"/>
        <dbReference type="ChEBI" id="CHEBI:58340"/>
        <dbReference type="EC" id="2.5.1.47"/>
    </reaction>
</comment>
<feature type="compositionally biased region" description="Low complexity" evidence="17">
    <location>
        <begin position="217"/>
        <end position="233"/>
    </location>
</feature>
<keyword evidence="5" id="KW-0808">Transferase</keyword>
<evidence type="ECO:0000256" key="17">
    <source>
        <dbReference type="SAM" id="MobiDB-lite"/>
    </source>
</evidence>
<gene>
    <name evidence="19" type="ORF">ACJ72_04608</name>
</gene>
<evidence type="ECO:0000256" key="3">
    <source>
        <dbReference type="ARBA" id="ARBA00007103"/>
    </source>
</evidence>
<dbReference type="InterPro" id="IPR036052">
    <property type="entry name" value="TrpB-like_PALP_sf"/>
</dbReference>
<dbReference type="EMBL" id="LGUA01000558">
    <property type="protein sequence ID" value="OAX81054.1"/>
    <property type="molecule type" value="Genomic_DNA"/>
</dbReference>
<evidence type="ECO:0000256" key="4">
    <source>
        <dbReference type="ARBA" id="ARBA00012681"/>
    </source>
</evidence>
<evidence type="ECO:0000256" key="2">
    <source>
        <dbReference type="ARBA" id="ARBA00004572"/>
    </source>
</evidence>
<keyword evidence="10" id="KW-0496">Mitochondrion</keyword>
<comment type="cofactor">
    <cofactor evidence="1">
        <name>pyridoxal 5'-phosphate</name>
        <dbReference type="ChEBI" id="CHEBI:597326"/>
    </cofactor>
</comment>
<comment type="subcellular location">
    <subcellularLocation>
        <location evidence="2">Mitochondrion outer membrane</location>
        <topology evidence="2">Single-pass membrane protein</topology>
    </subcellularLocation>
</comment>
<evidence type="ECO:0000256" key="13">
    <source>
        <dbReference type="ARBA" id="ARBA00072090"/>
    </source>
</evidence>
<evidence type="ECO:0000259" key="18">
    <source>
        <dbReference type="Pfam" id="PF00291"/>
    </source>
</evidence>
<name>A0A1B7NWB0_9EURO</name>
<evidence type="ECO:0000256" key="1">
    <source>
        <dbReference type="ARBA" id="ARBA00001933"/>
    </source>
</evidence>
<dbReference type="FunFam" id="3.40.50.1100:FF:000049">
    <property type="entry name" value="Cysteine synthase, putative"/>
    <property type="match status" value="1"/>
</dbReference>
<feature type="compositionally biased region" description="Basic residues" evidence="17">
    <location>
        <begin position="234"/>
        <end position="244"/>
    </location>
</feature>
<comment type="caution">
    <text evidence="19">The sequence shown here is derived from an EMBL/GenBank/DDBJ whole genome shotgun (WGS) entry which is preliminary data.</text>
</comment>
<dbReference type="FunFam" id="3.40.50.1100:FF:000096">
    <property type="entry name" value="Related to cysteine synthase"/>
    <property type="match status" value="1"/>
</dbReference>